<dbReference type="Proteomes" id="UP000039865">
    <property type="component" value="Unassembled WGS sequence"/>
</dbReference>
<accession>A0A078B6M5</accession>
<feature type="compositionally biased region" description="Polar residues" evidence="1">
    <location>
        <begin position="1"/>
        <end position="13"/>
    </location>
</feature>
<gene>
    <name evidence="2" type="primary">Contig2191.g2354</name>
    <name evidence="2" type="ORF">STYLEM_19331</name>
</gene>
<organism evidence="2 3">
    <name type="scientific">Stylonychia lemnae</name>
    <name type="common">Ciliate</name>
    <dbReference type="NCBI Taxonomy" id="5949"/>
    <lineage>
        <taxon>Eukaryota</taxon>
        <taxon>Sar</taxon>
        <taxon>Alveolata</taxon>
        <taxon>Ciliophora</taxon>
        <taxon>Intramacronucleata</taxon>
        <taxon>Spirotrichea</taxon>
        <taxon>Stichotrichia</taxon>
        <taxon>Sporadotrichida</taxon>
        <taxon>Oxytrichidae</taxon>
        <taxon>Stylonychinae</taxon>
        <taxon>Stylonychia</taxon>
    </lineage>
</organism>
<evidence type="ECO:0000313" key="3">
    <source>
        <dbReference type="Proteomes" id="UP000039865"/>
    </source>
</evidence>
<dbReference type="InParanoid" id="A0A078B6M5"/>
<protein>
    <submittedName>
        <fullName evidence="2">Uncharacterized protein</fullName>
    </submittedName>
</protein>
<reference evidence="2 3" key="1">
    <citation type="submission" date="2014-06" db="EMBL/GenBank/DDBJ databases">
        <authorList>
            <person name="Swart Estienne"/>
        </authorList>
    </citation>
    <scope>NUCLEOTIDE SEQUENCE [LARGE SCALE GENOMIC DNA]</scope>
    <source>
        <strain evidence="2 3">130c</strain>
    </source>
</reference>
<dbReference type="AlphaFoldDB" id="A0A078B6M5"/>
<evidence type="ECO:0000313" key="2">
    <source>
        <dbReference type="EMBL" id="CDW90190.1"/>
    </source>
</evidence>
<feature type="region of interest" description="Disordered" evidence="1">
    <location>
        <begin position="1"/>
        <end position="31"/>
    </location>
</feature>
<sequence length="374" mass="43654">MFNDKNIQNFSNKTNRKIIHPTQPTSPILSHQKKRRVKNFFEENPQIFHDFSQQDGLFFSQSKLIFENETGPENFFMRRSPNLSGMSSPINSFIKSRNDFSYNSGMSGGTGLQQMAHSRMKQVIFNQKKERTLLNLRYQKRQWLGQAKDIPDKHKSYSSIKLPNASGNGLSATSTNMQQQFVQDQYLDSEKSINKAVIPDYSKRRMRRLNDKVISFCSEDQEKEIKVECKSIKVQNQKQRYFPNLKNKSNHPTEVSLPNYTFLSQKRKKMRKENLSFSLLNITENRNKIQNQQTNKFLRDLLQKNLTNLYVKANGIANQQLIQQLALQSQIHRVPVQKSDYQSSMSPKREVIIDMRGRGVLKIESSMLEDVQDI</sequence>
<proteinExistence type="predicted"/>
<keyword evidence="3" id="KW-1185">Reference proteome</keyword>
<name>A0A078B6M5_STYLE</name>
<dbReference type="EMBL" id="CCKQ01018238">
    <property type="protein sequence ID" value="CDW90190.1"/>
    <property type="molecule type" value="Genomic_DNA"/>
</dbReference>
<evidence type="ECO:0000256" key="1">
    <source>
        <dbReference type="SAM" id="MobiDB-lite"/>
    </source>
</evidence>